<evidence type="ECO:0000313" key="1">
    <source>
        <dbReference type="EMBL" id="KAF2654822.1"/>
    </source>
</evidence>
<feature type="non-terminal residue" evidence="1">
    <location>
        <position position="68"/>
    </location>
</feature>
<name>A0A6A6T575_9PLEO</name>
<reference evidence="1" key="1">
    <citation type="journal article" date="2020" name="Stud. Mycol.">
        <title>101 Dothideomycetes genomes: a test case for predicting lifestyles and emergence of pathogens.</title>
        <authorList>
            <person name="Haridas S."/>
            <person name="Albert R."/>
            <person name="Binder M."/>
            <person name="Bloem J."/>
            <person name="Labutti K."/>
            <person name="Salamov A."/>
            <person name="Andreopoulos B."/>
            <person name="Baker S."/>
            <person name="Barry K."/>
            <person name="Bills G."/>
            <person name="Bluhm B."/>
            <person name="Cannon C."/>
            <person name="Castanera R."/>
            <person name="Culley D."/>
            <person name="Daum C."/>
            <person name="Ezra D."/>
            <person name="Gonzalez J."/>
            <person name="Henrissat B."/>
            <person name="Kuo A."/>
            <person name="Liang C."/>
            <person name="Lipzen A."/>
            <person name="Lutzoni F."/>
            <person name="Magnuson J."/>
            <person name="Mondo S."/>
            <person name="Nolan M."/>
            <person name="Ohm R."/>
            <person name="Pangilinan J."/>
            <person name="Park H.-J."/>
            <person name="Ramirez L."/>
            <person name="Alfaro M."/>
            <person name="Sun H."/>
            <person name="Tritt A."/>
            <person name="Yoshinaga Y."/>
            <person name="Zwiers L.-H."/>
            <person name="Turgeon B."/>
            <person name="Goodwin S."/>
            <person name="Spatafora J."/>
            <person name="Crous P."/>
            <person name="Grigoriev I."/>
        </authorList>
    </citation>
    <scope>NUCLEOTIDE SEQUENCE</scope>
    <source>
        <strain evidence="1">CBS 122681</strain>
    </source>
</reference>
<sequence length="68" mass="7448">MIAIIVNDWSILDFRVLTMLVAYSRVQADCHIRSGLQSEIPRLVLAVLIDCIMCAVSMVAGSSLEPQA</sequence>
<keyword evidence="2" id="KW-1185">Reference proteome</keyword>
<organism evidence="1 2">
    <name type="scientific">Lophiostoma macrostomum CBS 122681</name>
    <dbReference type="NCBI Taxonomy" id="1314788"/>
    <lineage>
        <taxon>Eukaryota</taxon>
        <taxon>Fungi</taxon>
        <taxon>Dikarya</taxon>
        <taxon>Ascomycota</taxon>
        <taxon>Pezizomycotina</taxon>
        <taxon>Dothideomycetes</taxon>
        <taxon>Pleosporomycetidae</taxon>
        <taxon>Pleosporales</taxon>
        <taxon>Lophiostomataceae</taxon>
        <taxon>Lophiostoma</taxon>
    </lineage>
</organism>
<dbReference type="AlphaFoldDB" id="A0A6A6T575"/>
<evidence type="ECO:0000313" key="2">
    <source>
        <dbReference type="Proteomes" id="UP000799324"/>
    </source>
</evidence>
<accession>A0A6A6T575</accession>
<dbReference type="EMBL" id="MU004358">
    <property type="protein sequence ID" value="KAF2654822.1"/>
    <property type="molecule type" value="Genomic_DNA"/>
</dbReference>
<proteinExistence type="predicted"/>
<protein>
    <submittedName>
        <fullName evidence="1">Uncharacterized protein</fullName>
    </submittedName>
</protein>
<dbReference type="Proteomes" id="UP000799324">
    <property type="component" value="Unassembled WGS sequence"/>
</dbReference>
<gene>
    <name evidence="1" type="ORF">K491DRAFT_693495</name>
</gene>